<evidence type="ECO:0000256" key="3">
    <source>
        <dbReference type="ARBA" id="ARBA00023237"/>
    </source>
</evidence>
<evidence type="ECO:0000259" key="8">
    <source>
        <dbReference type="Pfam" id="PF07715"/>
    </source>
</evidence>
<dbReference type="CDD" id="cd01347">
    <property type="entry name" value="ligand_gated_channel"/>
    <property type="match status" value="1"/>
</dbReference>
<organism evidence="9 10">
    <name type="scientific">Colwellia psychrerythraea</name>
    <name type="common">Vibrio psychroerythus</name>
    <dbReference type="NCBI Taxonomy" id="28229"/>
    <lineage>
        <taxon>Bacteria</taxon>
        <taxon>Pseudomonadati</taxon>
        <taxon>Pseudomonadota</taxon>
        <taxon>Gammaproteobacteria</taxon>
        <taxon>Alteromonadales</taxon>
        <taxon>Colwelliaceae</taxon>
        <taxon>Colwellia</taxon>
    </lineage>
</organism>
<dbReference type="InterPro" id="IPR037066">
    <property type="entry name" value="Plug_dom_sf"/>
</dbReference>
<dbReference type="NCBIfam" id="TIGR01782">
    <property type="entry name" value="TonB-Xanth-Caul"/>
    <property type="match status" value="1"/>
</dbReference>
<dbReference type="GO" id="GO:0009279">
    <property type="term" value="C:cell outer membrane"/>
    <property type="evidence" value="ECO:0007669"/>
    <property type="project" value="UniProtKB-SubCell"/>
</dbReference>
<proteinExistence type="inferred from homology"/>
<dbReference type="EMBL" id="JQED01000047">
    <property type="protein sequence ID" value="KGJ88395.1"/>
    <property type="molecule type" value="Genomic_DNA"/>
</dbReference>
<evidence type="ECO:0000256" key="4">
    <source>
        <dbReference type="RuleBase" id="RU003357"/>
    </source>
</evidence>
<dbReference type="Pfam" id="PF07715">
    <property type="entry name" value="Plug"/>
    <property type="match status" value="1"/>
</dbReference>
<keyword evidence="4" id="KW-0798">TonB box</keyword>
<accession>A0A099KDI8</accession>
<comment type="similarity">
    <text evidence="4">Belongs to the TonB-dependent receptor family.</text>
</comment>
<dbReference type="OrthoDB" id="8727862at2"/>
<evidence type="ECO:0000259" key="7">
    <source>
        <dbReference type="Pfam" id="PF00593"/>
    </source>
</evidence>
<dbReference type="SUPFAM" id="SSF56935">
    <property type="entry name" value="Porins"/>
    <property type="match status" value="1"/>
</dbReference>
<dbReference type="PANTHER" id="PTHR40980:SF3">
    <property type="entry name" value="TONB-DEPENDENT RECEPTOR-LIKE BETA-BARREL DOMAIN-CONTAINING PROTEIN"/>
    <property type="match status" value="1"/>
</dbReference>
<feature type="domain" description="TonB-dependent receptor plug" evidence="8">
    <location>
        <begin position="74"/>
        <end position="171"/>
    </location>
</feature>
<comment type="caution">
    <text evidence="9">The sequence shown here is derived from an EMBL/GenBank/DDBJ whole genome shotgun (WGS) entry which is preliminary data.</text>
</comment>
<evidence type="ECO:0000256" key="5">
    <source>
        <dbReference type="SAM" id="MobiDB-lite"/>
    </source>
</evidence>
<evidence type="ECO:0000256" key="2">
    <source>
        <dbReference type="ARBA" id="ARBA00023136"/>
    </source>
</evidence>
<dbReference type="AlphaFoldDB" id="A0A099KDI8"/>
<keyword evidence="9" id="KW-0675">Receptor</keyword>
<dbReference type="Pfam" id="PF00593">
    <property type="entry name" value="TonB_dep_Rec_b-barrel"/>
    <property type="match status" value="1"/>
</dbReference>
<feature type="region of interest" description="Disordered" evidence="5">
    <location>
        <begin position="247"/>
        <end position="269"/>
    </location>
</feature>
<evidence type="ECO:0000256" key="1">
    <source>
        <dbReference type="ARBA" id="ARBA00004442"/>
    </source>
</evidence>
<evidence type="ECO:0000256" key="6">
    <source>
        <dbReference type="SAM" id="SignalP"/>
    </source>
</evidence>
<dbReference type="PATRIC" id="fig|28229.4.peg.3581"/>
<dbReference type="InterPro" id="IPR012910">
    <property type="entry name" value="Plug_dom"/>
</dbReference>
<dbReference type="RefSeq" id="WP_035142537.1">
    <property type="nucleotide sequence ID" value="NZ_JQED01000047.1"/>
</dbReference>
<feature type="signal peptide" evidence="6">
    <location>
        <begin position="1"/>
        <end position="37"/>
    </location>
</feature>
<dbReference type="InterPro" id="IPR036942">
    <property type="entry name" value="Beta-barrel_TonB_sf"/>
</dbReference>
<sequence length="989" mass="107655" precursor="true">MQNNSNDNANLMFRKNKLASAIFAVLAPISISGAAVAEESVDKKKADDTEVIVVTGIRGSLVSSLQNKRFEGSVVDGIAAEDIGKFPDQNVAESLQRITGVTIDRDSGEGRSISIRGFGPEFNSVMLNNRTVPTDSGGRAFSFDLLASELISGADVYKTSRSSMAEGSIGGLVNIKTAKPLEIEGFRAVGSTKAIYDTLAETTNPSVSGLISQNFDDDFGILAAFSYQSREGRTDAANVSRYREDFVIPGSDPKGPTTTEKAWRPQSADQTYKVQERDRIGASLVGQWAVSDNLLITTDVIYSKLTVDDSTSSLSRWFSNPNFNSVIDENNTVQSLSRVPKPLVSQGVYQLWENGERLGTGQWNSANQGINGRDVTTTMVGINANWEVSDNFTVDFDLQTSGAKARSGDNFGGTLANPTQNVTNFALSGDAFSWDGPAIDFTGTPDSYYANTVSFNQTNRDDDITELHIDTEWTLDDMGVLAAIKSGVYYSDREKINERKETNWGTVISNYRGFHYNAPASMMNTVSPSGGILGGNAGLVNSWYDYNPQDLVDFFLGDEIFDQLPSFGNQIINNFENGDPTHATRADAEAAAAIAVENAREKLIAAQAYMPEGANGSPLGAFAPEHNAGKSWKVTEETTAAYIEAILEGEGWSGNIGLRYISTDTASYGNGNDLVGFNIDSAQGAGILDVASGQDISASSSYSKLLPSMNLKFDLADDVVARVAYSETMTRPQLSQLTPTQNYSGTGIYDANNELQFDGTIVGQNVNLNPYTSVNFDLAVEWYYSDDSYIGATYFNKEIKDWITTQTRQVTLEVPTYIDDVPSDAMMLDFDNTAPYNSDSADASGLEFALMHNFDNGFGVQFNYTYMDSSAAFTPGQENLSFALAGLSKDSYNLITYYENGPLQARIAYNWRGEYVKCTTCKNGQPEQSEDYGQFDASVSYDLNDNFSIFAEGINITDEDTRTYSTYTSRFLSKTATGARFTVGVRASF</sequence>
<keyword evidence="3" id="KW-0998">Cell outer membrane</keyword>
<keyword evidence="6" id="KW-0732">Signal</keyword>
<protein>
    <submittedName>
        <fullName evidence="9">TonB-dependent receptor</fullName>
    </submittedName>
</protein>
<comment type="subcellular location">
    <subcellularLocation>
        <location evidence="1 4">Cell outer membrane</location>
    </subcellularLocation>
</comment>
<dbReference type="InterPro" id="IPR000531">
    <property type="entry name" value="Beta-barrel_TonB"/>
</dbReference>
<dbReference type="Gene3D" id="2.170.130.10">
    <property type="entry name" value="TonB-dependent receptor, plug domain"/>
    <property type="match status" value="1"/>
</dbReference>
<name>A0A099KDI8_COLPS</name>
<feature type="domain" description="TonB-dependent receptor-like beta-barrel" evidence="7">
    <location>
        <begin position="419"/>
        <end position="956"/>
    </location>
</feature>
<reference evidence="9 10" key="1">
    <citation type="submission" date="2014-08" db="EMBL/GenBank/DDBJ databases">
        <title>Genomic and Phenotypic Diversity of Colwellia psychrerythraea strains from Disparate Marine Basins.</title>
        <authorList>
            <person name="Techtmann S.M."/>
            <person name="Stelling S.C."/>
            <person name="Utturkar S.M."/>
            <person name="Alshibli N."/>
            <person name="Harris A."/>
            <person name="Brown S.D."/>
            <person name="Hazen T.C."/>
        </authorList>
    </citation>
    <scope>NUCLEOTIDE SEQUENCE [LARGE SCALE GENOMIC DNA]</scope>
    <source>
        <strain evidence="9 10">ND2E</strain>
    </source>
</reference>
<feature type="chain" id="PRO_5001948168" evidence="6">
    <location>
        <begin position="38"/>
        <end position="989"/>
    </location>
</feature>
<evidence type="ECO:0000313" key="10">
    <source>
        <dbReference type="Proteomes" id="UP000029843"/>
    </source>
</evidence>
<evidence type="ECO:0000313" key="9">
    <source>
        <dbReference type="EMBL" id="KGJ88395.1"/>
    </source>
</evidence>
<dbReference type="Proteomes" id="UP000029843">
    <property type="component" value="Unassembled WGS sequence"/>
</dbReference>
<keyword evidence="2 4" id="KW-0472">Membrane</keyword>
<dbReference type="InterPro" id="IPR010104">
    <property type="entry name" value="TonB_rcpt_bac"/>
</dbReference>
<gene>
    <name evidence="9" type="ORF">ND2E_4231</name>
</gene>
<dbReference type="PANTHER" id="PTHR40980">
    <property type="entry name" value="PLUG DOMAIN-CONTAINING PROTEIN"/>
    <property type="match status" value="1"/>
</dbReference>
<dbReference type="Gene3D" id="2.40.170.20">
    <property type="entry name" value="TonB-dependent receptor, beta-barrel domain"/>
    <property type="match status" value="1"/>
</dbReference>